<dbReference type="GO" id="GO:0000155">
    <property type="term" value="F:phosphorelay sensor kinase activity"/>
    <property type="evidence" value="ECO:0007669"/>
    <property type="project" value="InterPro"/>
</dbReference>
<dbReference type="EC" id="2.7.13.3" evidence="2"/>
<dbReference type="EMBL" id="CP011509">
    <property type="protein sequence ID" value="AKJ05161.1"/>
    <property type="molecule type" value="Genomic_DNA"/>
</dbReference>
<dbReference type="InterPro" id="IPR003661">
    <property type="entry name" value="HisK_dim/P_dom"/>
</dbReference>
<keyword evidence="5" id="KW-0418">Kinase</keyword>
<dbReference type="Proteomes" id="UP000035579">
    <property type="component" value="Chromosome"/>
</dbReference>
<dbReference type="InterPro" id="IPR005467">
    <property type="entry name" value="His_kinase_dom"/>
</dbReference>
<dbReference type="Pfam" id="PF13185">
    <property type="entry name" value="GAF_2"/>
    <property type="match status" value="1"/>
</dbReference>
<organism evidence="5 7">
    <name type="scientific">Archangium gephyra</name>
    <dbReference type="NCBI Taxonomy" id="48"/>
    <lineage>
        <taxon>Bacteria</taxon>
        <taxon>Pseudomonadati</taxon>
        <taxon>Myxococcota</taxon>
        <taxon>Myxococcia</taxon>
        <taxon>Myxococcales</taxon>
        <taxon>Cystobacterineae</taxon>
        <taxon>Archangiaceae</taxon>
        <taxon>Archangium</taxon>
    </lineage>
</organism>
<dbReference type="Pfam" id="PF02518">
    <property type="entry name" value="HATPase_c"/>
    <property type="match status" value="1"/>
</dbReference>
<evidence type="ECO:0000313" key="7">
    <source>
        <dbReference type="Proteomes" id="UP000035579"/>
    </source>
</evidence>
<dbReference type="Gene3D" id="1.10.287.130">
    <property type="match status" value="1"/>
</dbReference>
<dbReference type="InterPro" id="IPR029016">
    <property type="entry name" value="GAF-like_dom_sf"/>
</dbReference>
<evidence type="ECO:0000256" key="2">
    <source>
        <dbReference type="ARBA" id="ARBA00012438"/>
    </source>
</evidence>
<dbReference type="SUPFAM" id="SSF55781">
    <property type="entry name" value="GAF domain-like"/>
    <property type="match status" value="1"/>
</dbReference>
<dbReference type="SMART" id="SM00387">
    <property type="entry name" value="HATPase_c"/>
    <property type="match status" value="1"/>
</dbReference>
<comment type="catalytic activity">
    <reaction evidence="1">
        <text>ATP + protein L-histidine = ADP + protein N-phospho-L-histidine.</text>
        <dbReference type="EC" id="2.7.13.3"/>
    </reaction>
</comment>
<keyword evidence="8" id="KW-1185">Reference proteome</keyword>
<dbReference type="InterPro" id="IPR003018">
    <property type="entry name" value="GAF"/>
</dbReference>
<dbReference type="EMBL" id="QUMU01000002">
    <property type="protein sequence ID" value="REG35856.1"/>
    <property type="molecule type" value="Genomic_DNA"/>
</dbReference>
<dbReference type="InterPro" id="IPR036097">
    <property type="entry name" value="HisK_dim/P_sf"/>
</dbReference>
<evidence type="ECO:0000259" key="4">
    <source>
        <dbReference type="PROSITE" id="PS50109"/>
    </source>
</evidence>
<dbReference type="PANTHER" id="PTHR43065:SF50">
    <property type="entry name" value="HISTIDINE KINASE"/>
    <property type="match status" value="1"/>
</dbReference>
<evidence type="ECO:0000313" key="6">
    <source>
        <dbReference type="EMBL" id="REG35856.1"/>
    </source>
</evidence>
<gene>
    <name evidence="5" type="ORF">AA314_06787</name>
    <name evidence="6" type="ORF">ATI61_102229</name>
</gene>
<dbReference type="KEGG" id="age:AA314_06787"/>
<sequence length="476" mass="52371">MAERALHASNTLLQALTEAQLEFIGGSDAHLLFDKLLTVLLELTESEYGFIGEVLRDAQGTPSLRSHALTHELRDLQTLFGRVLTTGEPLVANEPNPHAGGLPAGHPPLNALLGLPLKSGDELVGLVGIANRPGGYGPELIEFLQPFVATCCSIILGRRGREQQKHTEELLRQREEELQRHRDHLEELVQSRTESLLHTTVALEERQAQLLHSERMASLGQLVAGIAHEINNPLGYITSNLATLTQYLSVFTGLLKLHRELADGLGPELQGPRAELLERIRSLEQQEDLDYILGDVNELLSDSREGAHRVADIVQSLKAFVREDSKQPELVDVNKELATTLKVVWNQLKYRCEVKCDYAQVPPILGRPAQLNQVFTHLLLNAVQAIPERGVIHVTTLHEGDEVLVRISDTGHGMTPEVLSKIFSPFFTTKPPGKGAGLGLSISEGIITSHKGRIEVQSQFGQGSTFTVRLPVAKDL</sequence>
<dbReference type="SUPFAM" id="SSF55874">
    <property type="entry name" value="ATPase domain of HSP90 chaperone/DNA topoisomerase II/histidine kinase"/>
    <property type="match status" value="1"/>
</dbReference>
<name>A0AAC8TI28_9BACT</name>
<dbReference type="Proteomes" id="UP000256345">
    <property type="component" value="Unassembled WGS sequence"/>
</dbReference>
<reference evidence="5 7" key="1">
    <citation type="submission" date="2015-05" db="EMBL/GenBank/DDBJ databases">
        <title>Genome assembly of Archangium gephyra DSM 2261.</title>
        <authorList>
            <person name="Sharma G."/>
            <person name="Subramanian S."/>
        </authorList>
    </citation>
    <scope>NUCLEOTIDE SEQUENCE [LARGE SCALE GENOMIC DNA]</scope>
    <source>
        <strain evidence="5 7">DSM 2261</strain>
    </source>
</reference>
<accession>A0AAC8TI28</accession>
<evidence type="ECO:0000313" key="8">
    <source>
        <dbReference type="Proteomes" id="UP000256345"/>
    </source>
</evidence>
<evidence type="ECO:0000256" key="3">
    <source>
        <dbReference type="ARBA" id="ARBA00022553"/>
    </source>
</evidence>
<feature type="domain" description="Histidine kinase" evidence="4">
    <location>
        <begin position="225"/>
        <end position="474"/>
    </location>
</feature>
<dbReference type="PROSITE" id="PS50109">
    <property type="entry name" value="HIS_KIN"/>
    <property type="match status" value="1"/>
</dbReference>
<dbReference type="SUPFAM" id="SSF47384">
    <property type="entry name" value="Homodimeric domain of signal transducing histidine kinase"/>
    <property type="match status" value="1"/>
</dbReference>
<dbReference type="AlphaFoldDB" id="A0AAC8TI28"/>
<keyword evidence="3" id="KW-0597">Phosphoprotein</keyword>
<dbReference type="Gene3D" id="3.30.565.10">
    <property type="entry name" value="Histidine kinase-like ATPase, C-terminal domain"/>
    <property type="match status" value="1"/>
</dbReference>
<evidence type="ECO:0000256" key="1">
    <source>
        <dbReference type="ARBA" id="ARBA00000085"/>
    </source>
</evidence>
<dbReference type="SMART" id="SM00065">
    <property type="entry name" value="GAF"/>
    <property type="match status" value="1"/>
</dbReference>
<dbReference type="InterPro" id="IPR004358">
    <property type="entry name" value="Sig_transdc_His_kin-like_C"/>
</dbReference>
<evidence type="ECO:0000313" key="5">
    <source>
        <dbReference type="EMBL" id="AKJ05161.1"/>
    </source>
</evidence>
<reference evidence="6 8" key="2">
    <citation type="submission" date="2018-08" db="EMBL/GenBank/DDBJ databases">
        <title>Genomic Encyclopedia of Archaeal and Bacterial Type Strains, Phase II (KMG-II): from individual species to whole genera.</title>
        <authorList>
            <person name="Goeker M."/>
        </authorList>
    </citation>
    <scope>NUCLEOTIDE SEQUENCE [LARGE SCALE GENOMIC DNA]</scope>
    <source>
        <strain evidence="6 8">DSM 2261</strain>
    </source>
</reference>
<proteinExistence type="predicted"/>
<protein>
    <recommendedName>
        <fullName evidence="2">histidine kinase</fullName>
        <ecNumber evidence="2">2.7.13.3</ecNumber>
    </recommendedName>
</protein>
<dbReference type="InterPro" id="IPR003594">
    <property type="entry name" value="HATPase_dom"/>
</dbReference>
<dbReference type="PANTHER" id="PTHR43065">
    <property type="entry name" value="SENSOR HISTIDINE KINASE"/>
    <property type="match status" value="1"/>
</dbReference>
<dbReference type="Gene3D" id="3.30.450.40">
    <property type="match status" value="1"/>
</dbReference>
<dbReference type="CDD" id="cd00082">
    <property type="entry name" value="HisKA"/>
    <property type="match status" value="1"/>
</dbReference>
<dbReference type="PRINTS" id="PR00344">
    <property type="entry name" value="BCTRLSENSOR"/>
</dbReference>
<keyword evidence="5" id="KW-0808">Transferase</keyword>
<dbReference type="InterPro" id="IPR036890">
    <property type="entry name" value="HATPase_C_sf"/>
</dbReference>